<feature type="transmembrane region" description="Helical" evidence="6">
    <location>
        <begin position="20"/>
        <end position="39"/>
    </location>
</feature>
<evidence type="ECO:0000259" key="7">
    <source>
        <dbReference type="PROSITE" id="PS50850"/>
    </source>
</evidence>
<dbReference type="Gene3D" id="1.20.1250.20">
    <property type="entry name" value="MFS general substrate transporter like domains"/>
    <property type="match status" value="1"/>
</dbReference>
<feature type="transmembrane region" description="Helical" evidence="6">
    <location>
        <begin position="51"/>
        <end position="75"/>
    </location>
</feature>
<comment type="caution">
    <text evidence="8">The sequence shown here is derived from an EMBL/GenBank/DDBJ whole genome shotgun (WGS) entry which is preliminary data.</text>
</comment>
<dbReference type="Pfam" id="PF07690">
    <property type="entry name" value="MFS_1"/>
    <property type="match status" value="1"/>
</dbReference>
<reference evidence="8 9" key="1">
    <citation type="submission" date="2024-10" db="EMBL/GenBank/DDBJ databases">
        <title>The Natural Products Discovery Center: Release of the First 8490 Sequenced Strains for Exploring Actinobacteria Biosynthetic Diversity.</title>
        <authorList>
            <person name="Kalkreuter E."/>
            <person name="Kautsar S.A."/>
            <person name="Yang D."/>
            <person name="Bader C.D."/>
            <person name="Teijaro C.N."/>
            <person name="Fluegel L."/>
            <person name="Davis C.M."/>
            <person name="Simpson J.R."/>
            <person name="Lauterbach L."/>
            <person name="Steele A.D."/>
            <person name="Gui C."/>
            <person name="Meng S."/>
            <person name="Li G."/>
            <person name="Viehrig K."/>
            <person name="Ye F."/>
            <person name="Su P."/>
            <person name="Kiefer A.F."/>
            <person name="Nichols A."/>
            <person name="Cepeda A.J."/>
            <person name="Yan W."/>
            <person name="Fan B."/>
            <person name="Jiang Y."/>
            <person name="Adhikari A."/>
            <person name="Zheng C.-J."/>
            <person name="Schuster L."/>
            <person name="Cowan T.M."/>
            <person name="Smanski M.J."/>
            <person name="Chevrette M.G."/>
            <person name="De Carvalho L.P.S."/>
            <person name="Shen B."/>
        </authorList>
    </citation>
    <scope>NUCLEOTIDE SEQUENCE [LARGE SCALE GENOMIC DNA]</scope>
    <source>
        <strain evidence="8 9">NPDC019626</strain>
    </source>
</reference>
<gene>
    <name evidence="8" type="ORF">ACH47G_00285</name>
</gene>
<dbReference type="PROSITE" id="PS50850">
    <property type="entry name" value="MFS"/>
    <property type="match status" value="1"/>
</dbReference>
<dbReference type="Proteomes" id="UP001611450">
    <property type="component" value="Unassembled WGS sequence"/>
</dbReference>
<feature type="transmembrane region" description="Helical" evidence="6">
    <location>
        <begin position="146"/>
        <end position="169"/>
    </location>
</feature>
<sequence length="409" mass="41813">MEAVSAPPQPVSTPAGLRRVLVLLCVTEITSWGILFYAFPVLLGHITTDTGWSATTLTAAFSAGQLLAALTGIPVGRWLDRHGPRGIMTTGSVLAIPAVIMVAAAPTLGWFVAGWLLAGVAMGAVLYPPAFAALTRWYGPNRIRALTVLTLAAGLASTVFAPLTAGLVAHSDWRTTYLVLAVILAVVTVPGHWWGLRLPWPPRPDAEPEHAHLTHPGPVARSRPFVVLAISLSVTGFASFAVVVTLVGLLTERGLDTTLAAVALGLGGAGQVASRLGYATLSARTSVRTRTVAILLAIAATTALLGVFTTAAALIVAAIAAGMARGVFTLLQATAVTDRWGSAHYGHLTGLLSAPLTITMALAPFGATALAAAVGGYATAFLILGALAAVAALLATASIPATPAKEPHP</sequence>
<keyword evidence="4 6" id="KW-1133">Transmembrane helix</keyword>
<evidence type="ECO:0000256" key="5">
    <source>
        <dbReference type="ARBA" id="ARBA00023136"/>
    </source>
</evidence>
<accession>A0ABW7W7E1</accession>
<feature type="transmembrane region" description="Helical" evidence="6">
    <location>
        <begin position="225"/>
        <end position="247"/>
    </location>
</feature>
<dbReference type="CDD" id="cd17355">
    <property type="entry name" value="MFS_YcxA_like"/>
    <property type="match status" value="1"/>
</dbReference>
<evidence type="ECO:0000256" key="6">
    <source>
        <dbReference type="SAM" id="Phobius"/>
    </source>
</evidence>
<dbReference type="EMBL" id="JBIRXV010000001">
    <property type="protein sequence ID" value="MFI2318902.1"/>
    <property type="molecule type" value="Genomic_DNA"/>
</dbReference>
<feature type="transmembrane region" description="Helical" evidence="6">
    <location>
        <begin position="344"/>
        <end position="365"/>
    </location>
</feature>
<comment type="subcellular location">
    <subcellularLocation>
        <location evidence="1">Cell membrane</location>
        <topology evidence="1">Multi-pass membrane protein</topology>
    </subcellularLocation>
</comment>
<feature type="transmembrane region" description="Helical" evidence="6">
    <location>
        <begin position="87"/>
        <end position="106"/>
    </location>
</feature>
<proteinExistence type="predicted"/>
<feature type="transmembrane region" description="Helical" evidence="6">
    <location>
        <begin position="377"/>
        <end position="399"/>
    </location>
</feature>
<dbReference type="RefSeq" id="WP_396946207.1">
    <property type="nucleotide sequence ID" value="NZ_JBIRXV010000001.1"/>
</dbReference>
<dbReference type="InterPro" id="IPR011701">
    <property type="entry name" value="MFS"/>
</dbReference>
<evidence type="ECO:0000313" key="9">
    <source>
        <dbReference type="Proteomes" id="UP001611450"/>
    </source>
</evidence>
<dbReference type="InterPro" id="IPR052983">
    <property type="entry name" value="MFS_Riboflavin_Transporter"/>
</dbReference>
<dbReference type="PANTHER" id="PTHR43385">
    <property type="entry name" value="RIBOFLAVIN TRANSPORTER RIBJ"/>
    <property type="match status" value="1"/>
</dbReference>
<evidence type="ECO:0000256" key="4">
    <source>
        <dbReference type="ARBA" id="ARBA00022989"/>
    </source>
</evidence>
<name>A0ABW7W7E1_9NOCA</name>
<dbReference type="InterPro" id="IPR020846">
    <property type="entry name" value="MFS_dom"/>
</dbReference>
<keyword evidence="2" id="KW-0813">Transport</keyword>
<evidence type="ECO:0000256" key="2">
    <source>
        <dbReference type="ARBA" id="ARBA00022448"/>
    </source>
</evidence>
<feature type="transmembrane region" description="Helical" evidence="6">
    <location>
        <begin position="112"/>
        <end position="134"/>
    </location>
</feature>
<feature type="domain" description="Major facilitator superfamily (MFS) profile" evidence="7">
    <location>
        <begin position="19"/>
        <end position="403"/>
    </location>
</feature>
<keyword evidence="9" id="KW-1185">Reference proteome</keyword>
<feature type="transmembrane region" description="Helical" evidence="6">
    <location>
        <begin position="175"/>
        <end position="194"/>
    </location>
</feature>
<feature type="transmembrane region" description="Helical" evidence="6">
    <location>
        <begin position="259"/>
        <end position="281"/>
    </location>
</feature>
<evidence type="ECO:0000256" key="3">
    <source>
        <dbReference type="ARBA" id="ARBA00022692"/>
    </source>
</evidence>
<feature type="transmembrane region" description="Helical" evidence="6">
    <location>
        <begin position="293"/>
        <end position="324"/>
    </location>
</feature>
<evidence type="ECO:0000313" key="8">
    <source>
        <dbReference type="EMBL" id="MFI2318902.1"/>
    </source>
</evidence>
<keyword evidence="5 6" id="KW-0472">Membrane</keyword>
<dbReference type="InterPro" id="IPR036259">
    <property type="entry name" value="MFS_trans_sf"/>
</dbReference>
<dbReference type="PANTHER" id="PTHR43385:SF1">
    <property type="entry name" value="RIBOFLAVIN TRANSPORTER RIBJ"/>
    <property type="match status" value="1"/>
</dbReference>
<dbReference type="SUPFAM" id="SSF103473">
    <property type="entry name" value="MFS general substrate transporter"/>
    <property type="match status" value="1"/>
</dbReference>
<keyword evidence="3 6" id="KW-0812">Transmembrane</keyword>
<organism evidence="8 9">
    <name type="scientific">Nocardia beijingensis</name>
    <dbReference type="NCBI Taxonomy" id="95162"/>
    <lineage>
        <taxon>Bacteria</taxon>
        <taxon>Bacillati</taxon>
        <taxon>Actinomycetota</taxon>
        <taxon>Actinomycetes</taxon>
        <taxon>Mycobacteriales</taxon>
        <taxon>Nocardiaceae</taxon>
        <taxon>Nocardia</taxon>
    </lineage>
</organism>
<evidence type="ECO:0000256" key="1">
    <source>
        <dbReference type="ARBA" id="ARBA00004651"/>
    </source>
</evidence>
<protein>
    <submittedName>
        <fullName evidence="8">MFS transporter</fullName>
    </submittedName>
</protein>